<sequence>MGTEKMSLMPATPDSSLLRSLEAVSFPTLGHFLENGFADHRLRAMVPNVKIIGRAVTLKLLSPDAIPVNRALSQLKPGDVLVIDMSGNHTHAPVGAVTACAALNAGAKGVIVDGVVTDLIELRSAGLPVFARGTSLLTSKKRDTMSSLFNESVVCGGVVVRPGDIVLADDNGVLFAEAPALAAVIDLALSSDLAEPAILARLNAREPLHEVLQCFMPANIRGANDQH</sequence>
<dbReference type="PANTHER" id="PTHR33254:SF4">
    <property type="entry name" value="4-HYDROXY-4-METHYL-2-OXOGLUTARATE ALDOLASE 3-RELATED"/>
    <property type="match status" value="1"/>
</dbReference>
<reference evidence="5 6" key="1">
    <citation type="submission" date="2021-02" db="EMBL/GenBank/DDBJ databases">
        <authorList>
            <person name="Vanwijnsberghe S."/>
        </authorList>
    </citation>
    <scope>NUCLEOTIDE SEQUENCE [LARGE SCALE GENOMIC DNA]</scope>
    <source>
        <strain evidence="5 6">LMG 31837</strain>
    </source>
</reference>
<dbReference type="InterPro" id="IPR036704">
    <property type="entry name" value="RraA/RraA-like_sf"/>
</dbReference>
<gene>
    <name evidence="5" type="ORF">R69888_04887</name>
</gene>
<dbReference type="EMBL" id="CAJNBK010000017">
    <property type="protein sequence ID" value="CAE6793907.1"/>
    <property type="molecule type" value="Genomic_DNA"/>
</dbReference>
<proteinExistence type="predicted"/>
<dbReference type="Pfam" id="PF03737">
    <property type="entry name" value="RraA-like"/>
    <property type="match status" value="1"/>
</dbReference>
<dbReference type="PANTHER" id="PTHR33254">
    <property type="entry name" value="4-HYDROXY-4-METHYL-2-OXOGLUTARATE ALDOLASE 3-RELATED"/>
    <property type="match status" value="1"/>
</dbReference>
<organism evidence="5 6">
    <name type="scientific">Paraburkholderia haematera</name>
    <dbReference type="NCBI Taxonomy" id="2793077"/>
    <lineage>
        <taxon>Bacteria</taxon>
        <taxon>Pseudomonadati</taxon>
        <taxon>Pseudomonadota</taxon>
        <taxon>Betaproteobacteria</taxon>
        <taxon>Burkholderiales</taxon>
        <taxon>Burkholderiaceae</taxon>
        <taxon>Paraburkholderia</taxon>
    </lineage>
</organism>
<accession>A0ABM8S7U2</accession>
<evidence type="ECO:0000256" key="2">
    <source>
        <dbReference type="ARBA" id="ARBA00016549"/>
    </source>
</evidence>
<evidence type="ECO:0000256" key="4">
    <source>
        <dbReference type="ARBA" id="ARBA00030169"/>
    </source>
</evidence>
<dbReference type="CDD" id="cd16841">
    <property type="entry name" value="RraA_family"/>
    <property type="match status" value="1"/>
</dbReference>
<comment type="cofactor">
    <cofactor evidence="1">
        <name>a divalent metal cation</name>
        <dbReference type="ChEBI" id="CHEBI:60240"/>
    </cofactor>
</comment>
<protein>
    <recommendedName>
        <fullName evidence="2">Putative 4-hydroxy-4-methyl-2-oxoglutarate aldolase</fullName>
    </recommendedName>
    <alternativeName>
        <fullName evidence="3">Regulator of ribonuclease activity homolog</fullName>
    </alternativeName>
    <alternativeName>
        <fullName evidence="4">RraA-like protein</fullName>
    </alternativeName>
</protein>
<evidence type="ECO:0000313" key="5">
    <source>
        <dbReference type="EMBL" id="CAE6793907.1"/>
    </source>
</evidence>
<comment type="caution">
    <text evidence="5">The sequence shown here is derived from an EMBL/GenBank/DDBJ whole genome shotgun (WGS) entry which is preliminary data.</text>
</comment>
<name>A0ABM8S7U2_9BURK</name>
<dbReference type="SUPFAM" id="SSF89562">
    <property type="entry name" value="RraA-like"/>
    <property type="match status" value="1"/>
</dbReference>
<dbReference type="InterPro" id="IPR005493">
    <property type="entry name" value="RraA/RraA-like"/>
</dbReference>
<evidence type="ECO:0000313" key="6">
    <source>
        <dbReference type="Proteomes" id="UP000672526"/>
    </source>
</evidence>
<evidence type="ECO:0000256" key="3">
    <source>
        <dbReference type="ARBA" id="ARBA00029596"/>
    </source>
</evidence>
<dbReference type="Proteomes" id="UP000672526">
    <property type="component" value="Unassembled WGS sequence"/>
</dbReference>
<dbReference type="Gene3D" id="3.50.30.40">
    <property type="entry name" value="Ribonuclease E inhibitor RraA/RraA-like"/>
    <property type="match status" value="1"/>
</dbReference>
<keyword evidence="6" id="KW-1185">Reference proteome</keyword>
<evidence type="ECO:0000256" key="1">
    <source>
        <dbReference type="ARBA" id="ARBA00001968"/>
    </source>
</evidence>